<evidence type="ECO:0000256" key="4">
    <source>
        <dbReference type="ARBA" id="ARBA00023136"/>
    </source>
</evidence>
<keyword evidence="4 5" id="KW-0472">Membrane</keyword>
<evidence type="ECO:0000259" key="6">
    <source>
        <dbReference type="Pfam" id="PF04991"/>
    </source>
</evidence>
<keyword evidence="2 5" id="KW-0812">Transmembrane</keyword>
<evidence type="ECO:0000256" key="2">
    <source>
        <dbReference type="ARBA" id="ARBA00022692"/>
    </source>
</evidence>
<evidence type="ECO:0000313" key="7">
    <source>
        <dbReference type="EMBL" id="GMM36150.1"/>
    </source>
</evidence>
<keyword evidence="8" id="KW-1185">Reference proteome</keyword>
<name>A0AAV5QNL7_9ASCO</name>
<dbReference type="Pfam" id="PF04991">
    <property type="entry name" value="LicD"/>
    <property type="match status" value="1"/>
</dbReference>
<evidence type="ECO:0000256" key="5">
    <source>
        <dbReference type="SAM" id="Phobius"/>
    </source>
</evidence>
<accession>A0AAV5QNL7</accession>
<comment type="caution">
    <text evidence="7">The sequence shown here is derived from an EMBL/GenBank/DDBJ whole genome shotgun (WGS) entry which is preliminary data.</text>
</comment>
<evidence type="ECO:0000256" key="3">
    <source>
        <dbReference type="ARBA" id="ARBA00022989"/>
    </source>
</evidence>
<protein>
    <recommendedName>
        <fullName evidence="6">LicD/FKTN/FKRP nucleotidyltransferase domain-containing protein</fullName>
    </recommendedName>
</protein>
<dbReference type="EMBL" id="BTFZ01000011">
    <property type="protein sequence ID" value="GMM36150.1"/>
    <property type="molecule type" value="Genomic_DNA"/>
</dbReference>
<dbReference type="GO" id="GO:0009100">
    <property type="term" value="P:glycoprotein metabolic process"/>
    <property type="evidence" value="ECO:0007669"/>
    <property type="project" value="UniProtKB-ARBA"/>
</dbReference>
<dbReference type="RefSeq" id="XP_064853146.1">
    <property type="nucleotide sequence ID" value="XM_064997074.1"/>
</dbReference>
<sequence length="774" mass="90657">MISSLTHRSCKYNLNLDEQKQERTAGIRGSGSFNSRQDGYHKNKATSFAKRLLSSLLKYRIMVPGIIIIISMALTWFSRELAIELVTGKSKMEKQYSLNEFSNEIRQALQTIHFPNKIIEHFNPDWTIGSSEDGWNDESIGPSVLMSVSKVFDMRLAPALSLALFRQSLEKSHFDYDYKAPFSWYSWLDLDNRLTYENYFEETFNFSTCETFKDYYKLSFRLPCTNIESRHGKSIAFLSPIQEAFPVSARRIIAASYLAHSAPLPQRLLFLNVGDSHESLSLPTIPCQNMRNCLLDMGLNYINQESNFCENSCNVTVNKGLNFRDQIKSYLTLLDQLRLEFGNSGRFHSSYDQARLINDSKTHLYNTALTKANFIVELPILEKEALQKVGENMLSKLYDRNVDFDYRFLQMISSMDRVNPPKYFYEALLTSKTHEGGHYDWRFFNRAIYDDRERNLILHRITKAWLTFAKQVGLKTWLMHGTLLGFHFNGMNMPFDNDLDVVMTMDSLLKLGREYNQTLIIDTSIKHNMNESLGIGSYLLDINPSYLLRSKGNGQNTIDARLIDTYTGLYIDITAIASTLDHKFNKRSLKHFQQEFNQMLDPNYEERIISMDTENYGRSLDDKLKQLINYKHVYNCKNNHFYQFSDIEPLRQVYFEGLEAYIPNGIERILNREYNKALRKFRYKNYIFRKQLRLWISIEDCPAKISDPECLKNLKVEREFNLTKDFTQLHQQSYRPFHGKNNENLSSSIFKDDPWLLELAEIIHSTIKEVKNWR</sequence>
<proteinExistence type="predicted"/>
<feature type="transmembrane region" description="Helical" evidence="5">
    <location>
        <begin position="59"/>
        <end position="77"/>
    </location>
</feature>
<reference evidence="7 8" key="1">
    <citation type="journal article" date="2023" name="Elife">
        <title>Identification of key yeast species and microbe-microbe interactions impacting larval growth of Drosophila in the wild.</title>
        <authorList>
            <person name="Mure A."/>
            <person name="Sugiura Y."/>
            <person name="Maeda R."/>
            <person name="Honda K."/>
            <person name="Sakurai N."/>
            <person name="Takahashi Y."/>
            <person name="Watada M."/>
            <person name="Katoh T."/>
            <person name="Gotoh A."/>
            <person name="Gotoh Y."/>
            <person name="Taniguchi I."/>
            <person name="Nakamura K."/>
            <person name="Hayashi T."/>
            <person name="Katayama T."/>
            <person name="Uemura T."/>
            <person name="Hattori Y."/>
        </authorList>
    </citation>
    <scope>NUCLEOTIDE SEQUENCE [LARGE SCALE GENOMIC DNA]</scope>
    <source>
        <strain evidence="7 8">SC-9</strain>
    </source>
</reference>
<dbReference type="InterPro" id="IPR007074">
    <property type="entry name" value="LicD/FKTN/FKRP_NTP_transf"/>
</dbReference>
<dbReference type="PANTHER" id="PTHR15407">
    <property type="entry name" value="FUKUTIN-RELATED"/>
    <property type="match status" value="1"/>
</dbReference>
<dbReference type="PANTHER" id="PTHR15407:SF28">
    <property type="entry name" value="RIBITOL-5-PHOSPHATE TRANSFERASE FKTN"/>
    <property type="match status" value="1"/>
</dbReference>
<organism evidence="7 8">
    <name type="scientific">Saccharomycopsis crataegensis</name>
    <dbReference type="NCBI Taxonomy" id="43959"/>
    <lineage>
        <taxon>Eukaryota</taxon>
        <taxon>Fungi</taxon>
        <taxon>Dikarya</taxon>
        <taxon>Ascomycota</taxon>
        <taxon>Saccharomycotina</taxon>
        <taxon>Saccharomycetes</taxon>
        <taxon>Saccharomycopsidaceae</taxon>
        <taxon>Saccharomycopsis</taxon>
    </lineage>
</organism>
<keyword evidence="3 5" id="KW-1133">Transmembrane helix</keyword>
<evidence type="ECO:0000313" key="8">
    <source>
        <dbReference type="Proteomes" id="UP001360560"/>
    </source>
</evidence>
<dbReference type="Proteomes" id="UP001360560">
    <property type="component" value="Unassembled WGS sequence"/>
</dbReference>
<feature type="domain" description="LicD/FKTN/FKRP nucleotidyltransferase" evidence="6">
    <location>
        <begin position="470"/>
        <end position="598"/>
    </location>
</feature>
<comment type="subcellular location">
    <subcellularLocation>
        <location evidence="1">Membrane</location>
        <topology evidence="1">Single-pass membrane protein</topology>
    </subcellularLocation>
</comment>
<dbReference type="AlphaFoldDB" id="A0AAV5QNL7"/>
<gene>
    <name evidence="7" type="ORF">DASC09_034750</name>
</gene>
<evidence type="ECO:0000256" key="1">
    <source>
        <dbReference type="ARBA" id="ARBA00004167"/>
    </source>
</evidence>
<dbReference type="InterPro" id="IPR009644">
    <property type="entry name" value="FKTN/MNN4/W02B3.4-1"/>
</dbReference>
<dbReference type="GO" id="GO:0016020">
    <property type="term" value="C:membrane"/>
    <property type="evidence" value="ECO:0007669"/>
    <property type="project" value="UniProtKB-SubCell"/>
</dbReference>
<dbReference type="GeneID" id="90074125"/>